<organism evidence="2 3">
    <name type="scientific">Peredibacter starrii</name>
    <dbReference type="NCBI Taxonomy" id="28202"/>
    <lineage>
        <taxon>Bacteria</taxon>
        <taxon>Pseudomonadati</taxon>
        <taxon>Bdellovibrionota</taxon>
        <taxon>Bacteriovoracia</taxon>
        <taxon>Bacteriovoracales</taxon>
        <taxon>Bacteriovoracaceae</taxon>
        <taxon>Peredibacter</taxon>
    </lineage>
</organism>
<reference evidence="2 3" key="1">
    <citation type="submission" date="2023-11" db="EMBL/GenBank/DDBJ databases">
        <title>Peredibacter starrii A3.12.</title>
        <authorList>
            <person name="Mitchell R.J."/>
        </authorList>
    </citation>
    <scope>NUCLEOTIDE SEQUENCE [LARGE SCALE GENOMIC DNA]</scope>
    <source>
        <strain evidence="2 3">A3.12</strain>
    </source>
</reference>
<sequence>MKYMLLMFALLCSGLVHAALEVGSYDGVDNARNDYELHVRELPERRGSFIGLLINGKQSKVRAYLIDAFSSSKYGLLSLRLTGNYNIGVSNTLPSISLTATSDTLVLTPNGENDMGFSTSITFKTKSKKPLRWSPLIAGNYSSKQIVVSNLDAENEATMTSKAQGLVGDYVLRETRQDMYVVLSTQLTSTGVKLDKNATLFAVFMKGGRFGGDQLVIVNSATGAAARAGN</sequence>
<dbReference type="KEGG" id="psti:SOO65_00485"/>
<dbReference type="RefSeq" id="WP_321395377.1">
    <property type="nucleotide sequence ID" value="NZ_CP139487.1"/>
</dbReference>
<proteinExistence type="predicted"/>
<keyword evidence="1" id="KW-0732">Signal</keyword>
<evidence type="ECO:0000313" key="3">
    <source>
        <dbReference type="Proteomes" id="UP001324634"/>
    </source>
</evidence>
<feature type="chain" id="PRO_5043926414" evidence="1">
    <location>
        <begin position="19"/>
        <end position="230"/>
    </location>
</feature>
<dbReference type="Proteomes" id="UP001324634">
    <property type="component" value="Chromosome"/>
</dbReference>
<dbReference type="AlphaFoldDB" id="A0AAX4HQ40"/>
<dbReference type="EMBL" id="CP139487">
    <property type="protein sequence ID" value="WPU65223.1"/>
    <property type="molecule type" value="Genomic_DNA"/>
</dbReference>
<protein>
    <submittedName>
        <fullName evidence="2">Uncharacterized protein</fullName>
    </submittedName>
</protein>
<accession>A0AAX4HQ40</accession>
<feature type="signal peptide" evidence="1">
    <location>
        <begin position="1"/>
        <end position="18"/>
    </location>
</feature>
<gene>
    <name evidence="2" type="ORF">SOO65_00485</name>
</gene>
<evidence type="ECO:0000256" key="1">
    <source>
        <dbReference type="SAM" id="SignalP"/>
    </source>
</evidence>
<keyword evidence="3" id="KW-1185">Reference proteome</keyword>
<evidence type="ECO:0000313" key="2">
    <source>
        <dbReference type="EMBL" id="WPU65223.1"/>
    </source>
</evidence>
<name>A0AAX4HQ40_9BACT</name>